<reference evidence="2" key="3">
    <citation type="submission" date="2024-09" db="EMBL/GenBank/DDBJ databases">
        <authorList>
            <person name="Sun Q."/>
            <person name="Mori K."/>
        </authorList>
    </citation>
    <scope>NUCLEOTIDE SEQUENCE</scope>
    <source>
        <strain evidence="2">NBRC 112440</strain>
    </source>
</reference>
<evidence type="ECO:0000313" key="1">
    <source>
        <dbReference type="EMBL" id="MFC6590588.1"/>
    </source>
</evidence>
<gene>
    <name evidence="1" type="ORF">ACFP81_00030</name>
    <name evidence="2" type="ORF">ACFP81_11430</name>
</gene>
<evidence type="ECO:0008006" key="4">
    <source>
        <dbReference type="Google" id="ProtNLM"/>
    </source>
</evidence>
<dbReference type="EMBL" id="JBHSWD010000001">
    <property type="protein sequence ID" value="MFC6590588.1"/>
    <property type="molecule type" value="Genomic_DNA"/>
</dbReference>
<organism evidence="2 3">
    <name type="scientific">Deinococcus lacus</name>
    <dbReference type="NCBI Taxonomy" id="392561"/>
    <lineage>
        <taxon>Bacteria</taxon>
        <taxon>Thermotogati</taxon>
        <taxon>Deinococcota</taxon>
        <taxon>Deinococci</taxon>
        <taxon>Deinococcales</taxon>
        <taxon>Deinococcaceae</taxon>
        <taxon>Deinococcus</taxon>
    </lineage>
</organism>
<comment type="caution">
    <text evidence="2">The sequence shown here is derived from an EMBL/GenBank/DDBJ whole genome shotgun (WGS) entry which is preliminary data.</text>
</comment>
<proteinExistence type="predicted"/>
<accession>A0ABW1YDX6</accession>
<reference evidence="3" key="2">
    <citation type="journal article" date="2019" name="Int. J. Syst. Evol. Microbiol.">
        <title>The Global Catalogue of Microorganisms (GCM) 10K type strain sequencing project: providing services to taxonomists for standard genome sequencing and annotation.</title>
        <authorList>
            <consortium name="The Broad Institute Genomics Platform"/>
            <consortium name="The Broad Institute Genome Sequencing Center for Infectious Disease"/>
            <person name="Wu L."/>
            <person name="Ma J."/>
        </authorList>
    </citation>
    <scope>NUCLEOTIDE SEQUENCE [LARGE SCALE GENOMIC DNA]</scope>
    <source>
        <strain evidence="3">CGMCC 1.15772</strain>
    </source>
</reference>
<name>A0ABW1YDX6_9DEIO</name>
<dbReference type="Proteomes" id="UP001596297">
    <property type="component" value="Unassembled WGS sequence"/>
</dbReference>
<sequence length="178" mass="19474">MLMPQDILLLIKLLKPENQLLTYQNLGSSLGLTQLDIHAGVKRLRSARLLRDNGLRPVRLSAKDALIRGVPYFIPAQKSEEMVRGWATAHAAAPLCDLRAIREAGSSLPVVWADRAGDAIGQEVTPLCPEAPYAAQQDRSVFECLALLDAVRVGNSRERSLAATLLQERVLGEPAFQV</sequence>
<reference evidence="2" key="1">
    <citation type="journal article" date="2014" name="Int. J. Syst. Evol. Microbiol.">
        <title>Complete genome of a new Firmicutes species belonging to the dominant human colonic microbiota ('Ruminococcus bicirculans') reveals two chromosomes and a selective capacity to utilize plant glucans.</title>
        <authorList>
            <consortium name="NISC Comparative Sequencing Program"/>
            <person name="Wegmann U."/>
            <person name="Louis P."/>
            <person name="Goesmann A."/>
            <person name="Henrissat B."/>
            <person name="Duncan S.H."/>
            <person name="Flint H.J."/>
        </authorList>
    </citation>
    <scope>NUCLEOTIDE SEQUENCE</scope>
    <source>
        <strain evidence="2">NBRC 112440</strain>
    </source>
</reference>
<dbReference type="RefSeq" id="WP_380081611.1">
    <property type="nucleotide sequence ID" value="NZ_JBHSWD010000001.1"/>
</dbReference>
<evidence type="ECO:0000313" key="3">
    <source>
        <dbReference type="Proteomes" id="UP001596297"/>
    </source>
</evidence>
<evidence type="ECO:0000313" key="2">
    <source>
        <dbReference type="EMBL" id="MFC6592545.1"/>
    </source>
</evidence>
<dbReference type="EMBL" id="JBHSWD010000001">
    <property type="protein sequence ID" value="MFC6592545.1"/>
    <property type="molecule type" value="Genomic_DNA"/>
</dbReference>
<protein>
    <recommendedName>
        <fullName evidence="4">MarR family transcriptional regulator</fullName>
    </recommendedName>
</protein>
<keyword evidence="3" id="KW-1185">Reference proteome</keyword>